<name>A0A645IRH8_9ZZZZ</name>
<dbReference type="EMBL" id="VSSQ01119587">
    <property type="protein sequence ID" value="MPN52959.1"/>
    <property type="molecule type" value="Genomic_DNA"/>
</dbReference>
<protein>
    <submittedName>
        <fullName evidence="1">Uncharacterized protein</fullName>
    </submittedName>
</protein>
<organism evidence="1">
    <name type="scientific">bioreactor metagenome</name>
    <dbReference type="NCBI Taxonomy" id="1076179"/>
    <lineage>
        <taxon>unclassified sequences</taxon>
        <taxon>metagenomes</taxon>
        <taxon>ecological metagenomes</taxon>
    </lineage>
</organism>
<comment type="caution">
    <text evidence="1">The sequence shown here is derived from an EMBL/GenBank/DDBJ whole genome shotgun (WGS) entry which is preliminary data.</text>
</comment>
<reference evidence="1" key="1">
    <citation type="submission" date="2019-08" db="EMBL/GenBank/DDBJ databases">
        <authorList>
            <person name="Kucharzyk K."/>
            <person name="Murdoch R.W."/>
            <person name="Higgins S."/>
            <person name="Loffler F."/>
        </authorList>
    </citation>
    <scope>NUCLEOTIDE SEQUENCE</scope>
</reference>
<dbReference type="AlphaFoldDB" id="A0A645IRH8"/>
<proteinExistence type="predicted"/>
<gene>
    <name evidence="1" type="ORF">SDC9_200622</name>
</gene>
<sequence length="168" mass="18888">MDSNLNFGFHAGTLQYLYSCRCSFNPIQHNAVLQMSDSHVIQPTMNHRSIRFVYLVPGMGTAIGEIPIVGQQQQAFGIVVQSAHRKQPWAGIPHQVQHCFAPSVIAAGRKYACGLIQHNVYLFFRKRQKGSIHGNRVGIRIDIHTDRIYWFAVDSYPSLRDEGVGSPP</sequence>
<accession>A0A645IRH8</accession>
<evidence type="ECO:0000313" key="1">
    <source>
        <dbReference type="EMBL" id="MPN52959.1"/>
    </source>
</evidence>